<comment type="caution">
    <text evidence="3">The sequence shown here is derived from an EMBL/GenBank/DDBJ whole genome shotgun (WGS) entry which is preliminary data.</text>
</comment>
<evidence type="ECO:0000313" key="3">
    <source>
        <dbReference type="EMBL" id="NBI05860.1"/>
    </source>
</evidence>
<dbReference type="Pfam" id="PF00874">
    <property type="entry name" value="PRD"/>
    <property type="match status" value="2"/>
</dbReference>
<dbReference type="AlphaFoldDB" id="A0A845QUY8"/>
<sequence>MEKYKILKILSNNVVLVEKSKQNYILVGKGIGFSRKKGDIFKDTKNIENTFISLEGINHSEYDNLISTVDPKIIELTQDIINIISKEINENLNPNFHLALIDHINFTIKRLKEGIDIVNPFLSETKLLYPKEYYLAQKSVEILIDNLNIDIPEAEIGFIAFHIYGATNNKTKNEAFKNSKIINKIISYVQIKMNINLDKDSFNYVRFVNHLRGVLGRIKTHKSIENIFLNQLKKDIPYEFKIAYDVAKLIETDSKLKVSEDEIGFMALHLYKLKLS</sequence>
<keyword evidence="4" id="KW-1185">Reference proteome</keyword>
<dbReference type="GO" id="GO:0006355">
    <property type="term" value="P:regulation of DNA-templated transcription"/>
    <property type="evidence" value="ECO:0007669"/>
    <property type="project" value="InterPro"/>
</dbReference>
<dbReference type="Gene3D" id="2.30.24.10">
    <property type="entry name" value="CAT RNA-binding domain"/>
    <property type="match status" value="1"/>
</dbReference>
<dbReference type="PANTHER" id="PTHR30185:SF16">
    <property type="entry name" value="PROTEIN GLCT"/>
    <property type="match status" value="1"/>
</dbReference>
<dbReference type="OrthoDB" id="9813552at2"/>
<gene>
    <name evidence="3" type="ORF">D3Z33_03190</name>
</gene>
<dbReference type="SMART" id="SM01061">
    <property type="entry name" value="CAT_RBD"/>
    <property type="match status" value="1"/>
</dbReference>
<dbReference type="PROSITE" id="PS51372">
    <property type="entry name" value="PRD_2"/>
    <property type="match status" value="2"/>
</dbReference>
<dbReference type="InterPro" id="IPR036634">
    <property type="entry name" value="PRD_sf"/>
</dbReference>
<dbReference type="InterPro" id="IPR011608">
    <property type="entry name" value="PRD"/>
</dbReference>
<evidence type="ECO:0000313" key="4">
    <source>
        <dbReference type="Proteomes" id="UP000467132"/>
    </source>
</evidence>
<organism evidence="3 4">
    <name type="scientific">Senegalia massiliensis</name>
    <dbReference type="NCBI Taxonomy" id="1720316"/>
    <lineage>
        <taxon>Bacteria</taxon>
        <taxon>Bacillati</taxon>
        <taxon>Bacillota</taxon>
        <taxon>Clostridia</taxon>
        <taxon>Eubacteriales</taxon>
        <taxon>Clostridiaceae</taxon>
        <taxon>Senegalia</taxon>
    </lineage>
</organism>
<feature type="domain" description="PRD" evidence="2">
    <location>
        <begin position="174"/>
        <end position="276"/>
    </location>
</feature>
<feature type="domain" description="PRD" evidence="2">
    <location>
        <begin position="68"/>
        <end position="173"/>
    </location>
</feature>
<dbReference type="GO" id="GO:0003723">
    <property type="term" value="F:RNA binding"/>
    <property type="evidence" value="ECO:0007669"/>
    <property type="project" value="InterPro"/>
</dbReference>
<keyword evidence="1" id="KW-0677">Repeat</keyword>
<reference evidence="3 4" key="1">
    <citation type="submission" date="2018-08" db="EMBL/GenBank/DDBJ databases">
        <title>Murine metabolic-syndrome-specific gut microbial biobank.</title>
        <authorList>
            <person name="Liu C."/>
        </authorList>
    </citation>
    <scope>NUCLEOTIDE SEQUENCE [LARGE SCALE GENOMIC DNA]</scope>
    <source>
        <strain evidence="3 4">583</strain>
    </source>
</reference>
<accession>A0A845QUY8</accession>
<evidence type="ECO:0000256" key="1">
    <source>
        <dbReference type="ARBA" id="ARBA00022737"/>
    </source>
</evidence>
<dbReference type="RefSeq" id="WP_160196347.1">
    <property type="nucleotide sequence ID" value="NZ_QXXA01000004.1"/>
</dbReference>
<dbReference type="InterPro" id="IPR050661">
    <property type="entry name" value="BglG_antiterminators"/>
</dbReference>
<dbReference type="SUPFAM" id="SSF63520">
    <property type="entry name" value="PTS-regulatory domain, PRD"/>
    <property type="match status" value="2"/>
</dbReference>
<evidence type="ECO:0000259" key="2">
    <source>
        <dbReference type="PROSITE" id="PS51372"/>
    </source>
</evidence>
<dbReference type="PANTHER" id="PTHR30185">
    <property type="entry name" value="CRYPTIC BETA-GLUCOSIDE BGL OPERON ANTITERMINATOR"/>
    <property type="match status" value="1"/>
</dbReference>
<dbReference type="Proteomes" id="UP000467132">
    <property type="component" value="Unassembled WGS sequence"/>
</dbReference>
<dbReference type="InterPro" id="IPR004341">
    <property type="entry name" value="CAT_RNA-bd_dom"/>
</dbReference>
<name>A0A845QUY8_9CLOT</name>
<protein>
    <submittedName>
        <fullName evidence="3">PRD domain-containing protein</fullName>
    </submittedName>
</protein>
<dbReference type="Pfam" id="PF03123">
    <property type="entry name" value="CAT_RBD"/>
    <property type="match status" value="1"/>
</dbReference>
<dbReference type="InterPro" id="IPR036650">
    <property type="entry name" value="CAT_RNA-bd_dom_sf"/>
</dbReference>
<dbReference type="Gene3D" id="1.10.1790.10">
    <property type="entry name" value="PRD domain"/>
    <property type="match status" value="2"/>
</dbReference>
<dbReference type="EMBL" id="QXXA01000004">
    <property type="protein sequence ID" value="NBI05860.1"/>
    <property type="molecule type" value="Genomic_DNA"/>
</dbReference>
<proteinExistence type="predicted"/>
<dbReference type="SUPFAM" id="SSF50151">
    <property type="entry name" value="SacY-like RNA-binding domain"/>
    <property type="match status" value="1"/>
</dbReference>